<dbReference type="OrthoDB" id="46159at2759"/>
<evidence type="ECO:0008006" key="4">
    <source>
        <dbReference type="Google" id="ProtNLM"/>
    </source>
</evidence>
<feature type="region of interest" description="Disordered" evidence="1">
    <location>
        <begin position="65"/>
        <end position="90"/>
    </location>
</feature>
<dbReference type="Gene3D" id="1.25.10.10">
    <property type="entry name" value="Leucine-rich Repeat Variant"/>
    <property type="match status" value="1"/>
</dbReference>
<feature type="region of interest" description="Disordered" evidence="1">
    <location>
        <begin position="473"/>
        <end position="596"/>
    </location>
</feature>
<dbReference type="InterPro" id="IPR011989">
    <property type="entry name" value="ARM-like"/>
</dbReference>
<dbReference type="GO" id="GO:0005876">
    <property type="term" value="C:spindle microtubule"/>
    <property type="evidence" value="ECO:0007669"/>
    <property type="project" value="TreeGrafter"/>
</dbReference>
<dbReference type="GO" id="GO:0090307">
    <property type="term" value="P:mitotic spindle assembly"/>
    <property type="evidence" value="ECO:0007669"/>
    <property type="project" value="TreeGrafter"/>
</dbReference>
<evidence type="ECO:0000313" key="3">
    <source>
        <dbReference type="Proteomes" id="UP000821853"/>
    </source>
</evidence>
<feature type="compositionally biased region" description="Basic and acidic residues" evidence="1">
    <location>
        <begin position="129"/>
        <end position="143"/>
    </location>
</feature>
<feature type="region of interest" description="Disordered" evidence="1">
    <location>
        <begin position="114"/>
        <end position="184"/>
    </location>
</feature>
<dbReference type="AlphaFoldDB" id="A0A9J6FI41"/>
<dbReference type="GO" id="GO:0005881">
    <property type="term" value="C:cytoplasmic microtubule"/>
    <property type="evidence" value="ECO:0007669"/>
    <property type="project" value="TreeGrafter"/>
</dbReference>
<accession>A0A9J6FI41</accession>
<dbReference type="GO" id="GO:0008017">
    <property type="term" value="F:microtubule binding"/>
    <property type="evidence" value="ECO:0007669"/>
    <property type="project" value="TreeGrafter"/>
</dbReference>
<dbReference type="PANTHER" id="PTHR21567:SF9">
    <property type="entry name" value="CLIP-ASSOCIATING PROTEIN"/>
    <property type="match status" value="1"/>
</dbReference>
<dbReference type="GO" id="GO:0072686">
    <property type="term" value="C:mitotic spindle"/>
    <property type="evidence" value="ECO:0007669"/>
    <property type="project" value="TreeGrafter"/>
</dbReference>
<reference evidence="2 3" key="1">
    <citation type="journal article" date="2020" name="Cell">
        <title>Large-Scale Comparative Analyses of Tick Genomes Elucidate Their Genetic Diversity and Vector Capacities.</title>
        <authorList>
            <consortium name="Tick Genome and Microbiome Consortium (TIGMIC)"/>
            <person name="Jia N."/>
            <person name="Wang J."/>
            <person name="Shi W."/>
            <person name="Du L."/>
            <person name="Sun Y."/>
            <person name="Zhan W."/>
            <person name="Jiang J.F."/>
            <person name="Wang Q."/>
            <person name="Zhang B."/>
            <person name="Ji P."/>
            <person name="Bell-Sakyi L."/>
            <person name="Cui X.M."/>
            <person name="Yuan T.T."/>
            <person name="Jiang B.G."/>
            <person name="Yang W.F."/>
            <person name="Lam T.T."/>
            <person name="Chang Q.C."/>
            <person name="Ding S.J."/>
            <person name="Wang X.J."/>
            <person name="Zhu J.G."/>
            <person name="Ruan X.D."/>
            <person name="Zhao L."/>
            <person name="Wei J.T."/>
            <person name="Ye R.Z."/>
            <person name="Que T.C."/>
            <person name="Du C.H."/>
            <person name="Zhou Y.H."/>
            <person name="Cheng J.X."/>
            <person name="Dai P.F."/>
            <person name="Guo W.B."/>
            <person name="Han X.H."/>
            <person name="Huang E.J."/>
            <person name="Li L.F."/>
            <person name="Wei W."/>
            <person name="Gao Y.C."/>
            <person name="Liu J.Z."/>
            <person name="Shao H.Z."/>
            <person name="Wang X."/>
            <person name="Wang C.C."/>
            <person name="Yang T.C."/>
            <person name="Huo Q.B."/>
            <person name="Li W."/>
            <person name="Chen H.Y."/>
            <person name="Chen S.E."/>
            <person name="Zhou L.G."/>
            <person name="Ni X.B."/>
            <person name="Tian J.H."/>
            <person name="Sheng Y."/>
            <person name="Liu T."/>
            <person name="Pan Y.S."/>
            <person name="Xia L.Y."/>
            <person name="Li J."/>
            <person name="Zhao F."/>
            <person name="Cao W.C."/>
        </authorList>
    </citation>
    <scope>NUCLEOTIDE SEQUENCE [LARGE SCALE GENOMIC DNA]</scope>
    <source>
        <strain evidence="2">HaeL-2018</strain>
    </source>
</reference>
<feature type="compositionally biased region" description="Polar residues" evidence="1">
    <location>
        <begin position="483"/>
        <end position="498"/>
    </location>
</feature>
<sequence length="596" mass="65440">MSRKVEESFVTVTGCDMNAVLQESFSQYSLQRTILPAGEKHSGVAGDLCHRTAAVRTAAAKPAGATWYRDTPHPHGGVTSDQVPGSAPERNNAELDLCQLHVPLMALTEGQRTWPRSVNSGADSVLDARSAERNDRRSDDDYAFRGSARPTPSVRPMNLGRGRSQRGSEQENMASSAGPGQDWSAVKKESAWTDSSCGRFSPCSAGISSQSPNSSVESRGRARRRHELAQQLLAAGRPVGAAPMDVPSIVKHLSSIHWSDRKEGLLGLLSVRRSGRTLSLPDLKKVTDMFTKMFMDPHTKVFTPFLEALGELIHVHHSDLHSWLYVLLTRLFMKTGTDLLSSLQTKIQKILSIIRDSFPHAEQFQAVVRYITDPAQTPNIKVKITVLRYLMALLQAMDSGDMLVNTPETQSMIAKIFSWIRDQKSAELRRHSQEVIVSIFKLRPADMHVLLNKLDPENQTLAMNLIQSYMRARNDESELRTPSPITTYTHSPITSTPNSRRAGGSGGSRSSTPLQRSLEEEEDNTENMKPEEVYSSLVEAHHGPDPQAGAGARPRRVRGAPRGLAGGRAVAAAAARGRRPPPEAGRPELGGALRRL</sequence>
<evidence type="ECO:0000313" key="2">
    <source>
        <dbReference type="EMBL" id="KAH9362096.1"/>
    </source>
</evidence>
<dbReference type="GO" id="GO:0045180">
    <property type="term" value="C:basal cortex"/>
    <property type="evidence" value="ECO:0007669"/>
    <property type="project" value="TreeGrafter"/>
</dbReference>
<organism evidence="2 3">
    <name type="scientific">Haemaphysalis longicornis</name>
    <name type="common">Bush tick</name>
    <dbReference type="NCBI Taxonomy" id="44386"/>
    <lineage>
        <taxon>Eukaryota</taxon>
        <taxon>Metazoa</taxon>
        <taxon>Ecdysozoa</taxon>
        <taxon>Arthropoda</taxon>
        <taxon>Chelicerata</taxon>
        <taxon>Arachnida</taxon>
        <taxon>Acari</taxon>
        <taxon>Parasitiformes</taxon>
        <taxon>Ixodida</taxon>
        <taxon>Ixodoidea</taxon>
        <taxon>Ixodidae</taxon>
        <taxon>Haemaphysalinae</taxon>
        <taxon>Haemaphysalis</taxon>
    </lineage>
</organism>
<dbReference type="SUPFAM" id="SSF48371">
    <property type="entry name" value="ARM repeat"/>
    <property type="match status" value="1"/>
</dbReference>
<feature type="compositionally biased region" description="Low complexity" evidence="1">
    <location>
        <begin position="587"/>
        <end position="596"/>
    </location>
</feature>
<dbReference type="VEuPathDB" id="VectorBase:HLOH_047355"/>
<keyword evidence="3" id="KW-1185">Reference proteome</keyword>
<name>A0A9J6FI41_HAELO</name>
<dbReference type="Proteomes" id="UP000821853">
    <property type="component" value="Chromosome 1"/>
</dbReference>
<dbReference type="GO" id="GO:0000776">
    <property type="term" value="C:kinetochore"/>
    <property type="evidence" value="ECO:0007669"/>
    <property type="project" value="TreeGrafter"/>
</dbReference>
<gene>
    <name evidence="2" type="ORF">HPB48_002074</name>
</gene>
<dbReference type="GO" id="GO:0040001">
    <property type="term" value="P:establishment of mitotic spindle localization"/>
    <property type="evidence" value="ECO:0007669"/>
    <property type="project" value="TreeGrafter"/>
</dbReference>
<comment type="caution">
    <text evidence="2">The sequence shown here is derived from an EMBL/GenBank/DDBJ whole genome shotgun (WGS) entry which is preliminary data.</text>
</comment>
<dbReference type="PANTHER" id="PTHR21567">
    <property type="entry name" value="CLASP"/>
    <property type="match status" value="1"/>
</dbReference>
<feature type="compositionally biased region" description="Low complexity" evidence="1">
    <location>
        <begin position="560"/>
        <end position="575"/>
    </location>
</feature>
<dbReference type="InterPro" id="IPR016024">
    <property type="entry name" value="ARM-type_fold"/>
</dbReference>
<protein>
    <recommendedName>
        <fullName evidence="4">TOG domain-containing protein</fullName>
    </recommendedName>
</protein>
<dbReference type="GO" id="GO:0005815">
    <property type="term" value="C:microtubule organizing center"/>
    <property type="evidence" value="ECO:0007669"/>
    <property type="project" value="TreeGrafter"/>
</dbReference>
<evidence type="ECO:0000256" key="1">
    <source>
        <dbReference type="SAM" id="MobiDB-lite"/>
    </source>
</evidence>
<dbReference type="Pfam" id="PF21040">
    <property type="entry name" value="CEP104-like_TOG"/>
    <property type="match status" value="1"/>
</dbReference>
<feature type="compositionally biased region" description="Polar residues" evidence="1">
    <location>
        <begin position="165"/>
        <end position="175"/>
    </location>
</feature>
<proteinExistence type="predicted"/>
<dbReference type="EMBL" id="JABSTR010000001">
    <property type="protein sequence ID" value="KAH9362096.1"/>
    <property type="molecule type" value="Genomic_DNA"/>
</dbReference>